<proteinExistence type="predicted"/>
<name>A0ABM7UC43_9BURK</name>
<evidence type="ECO:0000313" key="2">
    <source>
        <dbReference type="Proteomes" id="UP001319874"/>
    </source>
</evidence>
<keyword evidence="2" id="KW-1185">Reference proteome</keyword>
<keyword evidence="1" id="KW-0614">Plasmid</keyword>
<dbReference type="Proteomes" id="UP001319874">
    <property type="component" value="Plasmid pPT365"/>
</dbReference>
<organism evidence="1 2">
    <name type="scientific">Paraburkholderia terrae</name>
    <dbReference type="NCBI Taxonomy" id="311230"/>
    <lineage>
        <taxon>Bacteria</taxon>
        <taxon>Pseudomonadati</taxon>
        <taxon>Pseudomonadota</taxon>
        <taxon>Betaproteobacteria</taxon>
        <taxon>Burkholderiales</taxon>
        <taxon>Burkholderiaceae</taxon>
        <taxon>Paraburkholderia</taxon>
    </lineage>
</organism>
<geneLocation type="plasmid" evidence="1 2">
    <name>pPT365</name>
</geneLocation>
<reference evidence="1 2" key="1">
    <citation type="journal article" date="2022" name="Front. Microbiol.">
        <title>Identification and characterization of a novel class of self-sufficient cytochrome P450 hydroxylase involved in cyclohexanecarboxylate degradation in Paraburkholderia terrae strain KU-64.</title>
        <authorList>
            <person name="Yamamoto T."/>
            <person name="Hasegawa Y."/>
            <person name="Iwaki H."/>
        </authorList>
    </citation>
    <scope>NUCLEOTIDE SEQUENCE [LARGE SCALE GENOMIC DNA]</scope>
    <source>
        <strain evidence="1 2">KU-64</strain>
    </source>
</reference>
<evidence type="ECO:0008006" key="3">
    <source>
        <dbReference type="Google" id="ProtNLM"/>
    </source>
</evidence>
<sequence>MLRVERGRVEKARWVPLDEFALSLPARAVFRMERGSGRVSDGVSGEACAIARPYGS</sequence>
<accession>A0ABM7UC43</accession>
<dbReference type="EMBL" id="AP024959">
    <property type="protein sequence ID" value="BCZ85569.1"/>
    <property type="molecule type" value="Genomic_DNA"/>
</dbReference>
<protein>
    <recommendedName>
        <fullName evidence="3">NUDIX hydrolase</fullName>
    </recommendedName>
</protein>
<gene>
    <name evidence="1" type="ORF">PTKU64_92440</name>
</gene>
<evidence type="ECO:0000313" key="1">
    <source>
        <dbReference type="EMBL" id="BCZ85569.1"/>
    </source>
</evidence>